<dbReference type="OrthoDB" id="436519at2759"/>
<dbReference type="Pfam" id="PF14308">
    <property type="entry name" value="DnaJ-X"/>
    <property type="match status" value="1"/>
</dbReference>
<name>A0A397V833_9GLOM</name>
<evidence type="ECO:0000259" key="1">
    <source>
        <dbReference type="PROSITE" id="PS50076"/>
    </source>
</evidence>
<feature type="domain" description="J" evidence="1">
    <location>
        <begin position="60"/>
        <end position="123"/>
    </location>
</feature>
<gene>
    <name evidence="2" type="ORF">C2G38_2192331</name>
</gene>
<dbReference type="AlphaFoldDB" id="A0A397V833"/>
<dbReference type="SUPFAM" id="SSF46565">
    <property type="entry name" value="Chaperone J-domain"/>
    <property type="match status" value="1"/>
</dbReference>
<dbReference type="Gene3D" id="1.10.287.110">
    <property type="entry name" value="DnaJ domain"/>
    <property type="match status" value="1"/>
</dbReference>
<dbReference type="PRINTS" id="PR00625">
    <property type="entry name" value="JDOMAIN"/>
</dbReference>
<dbReference type="PROSITE" id="PS50076">
    <property type="entry name" value="DNAJ_2"/>
    <property type="match status" value="1"/>
</dbReference>
<dbReference type="InterPro" id="IPR026894">
    <property type="entry name" value="DnaJ_X"/>
</dbReference>
<evidence type="ECO:0000313" key="2">
    <source>
        <dbReference type="EMBL" id="RIB15446.1"/>
    </source>
</evidence>
<reference evidence="2 3" key="1">
    <citation type="submission" date="2018-06" db="EMBL/GenBank/DDBJ databases">
        <title>Comparative genomics reveals the genomic features of Rhizophagus irregularis, R. cerebriforme, R. diaphanum and Gigaspora rosea, and their symbiotic lifestyle signature.</title>
        <authorList>
            <person name="Morin E."/>
            <person name="San Clemente H."/>
            <person name="Chen E.C.H."/>
            <person name="De La Providencia I."/>
            <person name="Hainaut M."/>
            <person name="Kuo A."/>
            <person name="Kohler A."/>
            <person name="Murat C."/>
            <person name="Tang N."/>
            <person name="Roy S."/>
            <person name="Loubradou J."/>
            <person name="Henrissat B."/>
            <person name="Grigoriev I.V."/>
            <person name="Corradi N."/>
            <person name="Roux C."/>
            <person name="Martin F.M."/>
        </authorList>
    </citation>
    <scope>NUCLEOTIDE SEQUENCE [LARGE SCALE GENOMIC DNA]</scope>
    <source>
        <strain evidence="2 3">DAOM 194757</strain>
    </source>
</reference>
<dbReference type="Pfam" id="PF00226">
    <property type="entry name" value="DnaJ"/>
    <property type="match status" value="1"/>
</dbReference>
<protein>
    <recommendedName>
        <fullName evidence="1">J domain-containing protein</fullName>
    </recommendedName>
</protein>
<dbReference type="CDD" id="cd06257">
    <property type="entry name" value="DnaJ"/>
    <property type="match status" value="1"/>
</dbReference>
<dbReference type="EMBL" id="QKWP01000743">
    <property type="protein sequence ID" value="RIB15446.1"/>
    <property type="molecule type" value="Genomic_DNA"/>
</dbReference>
<keyword evidence="3" id="KW-1185">Reference proteome</keyword>
<dbReference type="InterPro" id="IPR052423">
    <property type="entry name" value="EMIR"/>
</dbReference>
<dbReference type="SMART" id="SM00271">
    <property type="entry name" value="DnaJ"/>
    <property type="match status" value="1"/>
</dbReference>
<dbReference type="InterPro" id="IPR001623">
    <property type="entry name" value="DnaJ_domain"/>
</dbReference>
<dbReference type="InterPro" id="IPR036869">
    <property type="entry name" value="J_dom_sf"/>
</dbReference>
<dbReference type="STRING" id="44941.A0A397V833"/>
<comment type="caution">
    <text evidence="2">The sequence shown here is derived from an EMBL/GenBank/DDBJ whole genome shotgun (WGS) entry which is preliminary data.</text>
</comment>
<proteinExistence type="predicted"/>
<dbReference type="PANTHER" id="PTHR44094:SF8">
    <property type="entry name" value="DNAJ HEAT SHOCK N-TERMINAL DOMAIN-CONTAINING PROTEIN-RELATED"/>
    <property type="match status" value="1"/>
</dbReference>
<sequence length="339" mass="38754">MDLQAELKKIKSQLENGQIDENEYNKRHKSILNAWVGNPSSNKTTEVSNSNTINASKDTSPYEVLQLDSNATDAEIRSKYRKLAKDYHPDKNGGIETPEWNRLNKAYEILSDNNKRALYDKYGTVLNESSKLNAYVGGDLWFPYIGNLEIDLWLSSCVENEISPEQVIMNEADEKKRRHAFRISQIVHHLREKLSQFPKQDQSNNEQDSFIQNLHQDALKLSMEPNGKKLLSLLGGIYISKAQEYQRESSMPTILNIYNKFLNGLGFAVNLFSSILMAKSKTLNSEEVNKMVWRLSQSEISSITRETCDNLLNCSHDEKSHLANSLHLLGKVWIEVGKQ</sequence>
<evidence type="ECO:0000313" key="3">
    <source>
        <dbReference type="Proteomes" id="UP000266673"/>
    </source>
</evidence>
<dbReference type="PANTHER" id="PTHR44094">
    <property type="entry name" value="DNAJ HEAT SHOCK N-TERMINAL DOMAIN-CONTAINING PROTEIN"/>
    <property type="match status" value="1"/>
</dbReference>
<organism evidence="2 3">
    <name type="scientific">Gigaspora rosea</name>
    <dbReference type="NCBI Taxonomy" id="44941"/>
    <lineage>
        <taxon>Eukaryota</taxon>
        <taxon>Fungi</taxon>
        <taxon>Fungi incertae sedis</taxon>
        <taxon>Mucoromycota</taxon>
        <taxon>Glomeromycotina</taxon>
        <taxon>Glomeromycetes</taxon>
        <taxon>Diversisporales</taxon>
        <taxon>Gigasporaceae</taxon>
        <taxon>Gigaspora</taxon>
    </lineage>
</organism>
<dbReference type="Proteomes" id="UP000266673">
    <property type="component" value="Unassembled WGS sequence"/>
</dbReference>
<accession>A0A397V833</accession>